<comment type="caution">
    <text evidence="2">The sequence shown here is derived from an EMBL/GenBank/DDBJ whole genome shotgun (WGS) entry which is preliminary data.</text>
</comment>
<dbReference type="AlphaFoldDB" id="A0A4R4VAN9"/>
<evidence type="ECO:0000259" key="1">
    <source>
        <dbReference type="Pfam" id="PF07739"/>
    </source>
</evidence>
<organism evidence="2 3">
    <name type="scientific">Nonomuraea deserti</name>
    <dbReference type="NCBI Taxonomy" id="1848322"/>
    <lineage>
        <taxon>Bacteria</taxon>
        <taxon>Bacillati</taxon>
        <taxon>Actinomycetota</taxon>
        <taxon>Actinomycetes</taxon>
        <taxon>Streptosporangiales</taxon>
        <taxon>Streptosporangiaceae</taxon>
        <taxon>Nonomuraea</taxon>
    </lineage>
</organism>
<dbReference type="EMBL" id="SMKO01000163">
    <property type="protein sequence ID" value="TDC96539.1"/>
    <property type="molecule type" value="Genomic_DNA"/>
</dbReference>
<reference evidence="2 3" key="1">
    <citation type="submission" date="2019-03" db="EMBL/GenBank/DDBJ databases">
        <title>Draft genome sequences of novel Actinobacteria.</title>
        <authorList>
            <person name="Sahin N."/>
            <person name="Ay H."/>
            <person name="Saygin H."/>
        </authorList>
    </citation>
    <scope>NUCLEOTIDE SEQUENCE [LARGE SCALE GENOMIC DNA]</scope>
    <source>
        <strain evidence="2 3">KC310</strain>
    </source>
</reference>
<accession>A0A4R4VAN9</accession>
<dbReference type="Pfam" id="PF07739">
    <property type="entry name" value="TipAS"/>
    <property type="match status" value="1"/>
</dbReference>
<protein>
    <recommendedName>
        <fullName evidence="1">TipAS antibiotic-recognition domain-containing protein</fullName>
    </recommendedName>
</protein>
<dbReference type="InterPro" id="IPR012925">
    <property type="entry name" value="TipAS_dom"/>
</dbReference>
<name>A0A4R4VAN9_9ACTN</name>
<feature type="domain" description="TipAS antibiotic-recognition" evidence="1">
    <location>
        <begin position="26"/>
        <end position="142"/>
    </location>
</feature>
<evidence type="ECO:0000313" key="2">
    <source>
        <dbReference type="EMBL" id="TDC96539.1"/>
    </source>
</evidence>
<dbReference type="SUPFAM" id="SSF89082">
    <property type="entry name" value="Antibiotic binding domain of TipA-like multidrug resistance regulators"/>
    <property type="match status" value="1"/>
</dbReference>
<dbReference type="Gene3D" id="1.10.490.50">
    <property type="entry name" value="Antibiotic binding domain of TipA-like multidrug resistance regulators"/>
    <property type="match status" value="1"/>
</dbReference>
<evidence type="ECO:0000313" key="3">
    <source>
        <dbReference type="Proteomes" id="UP000295258"/>
    </source>
</evidence>
<dbReference type="Proteomes" id="UP000295258">
    <property type="component" value="Unassembled WGS sequence"/>
</dbReference>
<dbReference type="InterPro" id="IPR036244">
    <property type="entry name" value="TipA-like_antibiotic-bd"/>
</dbReference>
<keyword evidence="3" id="KW-1185">Reference proteome</keyword>
<proteinExistence type="predicted"/>
<gene>
    <name evidence="2" type="ORF">E1292_38345</name>
</gene>
<sequence>MTMSAEPNLTTEERTELFGDFNPAEHAAEAERLWGGTPAWTDAQRRAASFTKEDWKRFMAEAAGIYARMTDVMRAGAPADGESAMDLAEEHRAHLTRWCYDCTYEIHRGLGELYVADHRFTASIDETAPGLAAYFQTAIAANAARHDA</sequence>